<dbReference type="InterPro" id="IPR006204">
    <property type="entry name" value="GHMP_kinase_N_dom"/>
</dbReference>
<gene>
    <name evidence="7" type="ORF">IAD51_04170</name>
</gene>
<dbReference type="InterPro" id="IPR019539">
    <property type="entry name" value="GalKase_N"/>
</dbReference>
<evidence type="ECO:0000259" key="6">
    <source>
        <dbReference type="Pfam" id="PF10509"/>
    </source>
</evidence>
<comment type="caution">
    <text evidence="7">The sequence shown here is derived from an EMBL/GenBank/DDBJ whole genome shotgun (WGS) entry which is preliminary data.</text>
</comment>
<sequence length="423" mass="45439">MATISTENFENCVPSARVMRALYGDAAAASAPRFAKLAKRHSETFGSAPDAFFSSPGRIEIVGNHTDHNAGKVLAAAVTVDTLGAVAPRDDGVIEVKSENYPMLRVSLDDLAFRQSELGTSVALIKGVAEYFVRAGKRTGGFTACMDSCVPKGSGVSSSSSFELIIAEILNHYYNDGALDPIFKAKASQYAENVYFGKPSGLMDQSAIALGGVNMIDFRSFDNPVVEKAVWRFEDLEIFVVATGGDHSDLTDDYAAIPAEMKTVAEALGGKLLRDIEPGKFYAAEDGLRGKIAPRALLRAEHFFEENVRVERALKAVGDCDEGTFLSIVNESGRSSAEKLQNLYSVHGDHLIEEALAKVAPVDGVLASRVHGGGFAGTILLFVAKDSSDAVNEWLKSEFGKDNVFRLLIREPGACRIALTEEV</sequence>
<evidence type="ECO:0000313" key="7">
    <source>
        <dbReference type="EMBL" id="HIU21410.1"/>
    </source>
</evidence>
<dbReference type="PIRSF" id="PIRSF000530">
    <property type="entry name" value="Galactokinase"/>
    <property type="match status" value="1"/>
</dbReference>
<proteinExistence type="inferred from homology"/>
<dbReference type="InterPro" id="IPR036554">
    <property type="entry name" value="GHMP_kinase_C_sf"/>
</dbReference>
<dbReference type="Pfam" id="PF00288">
    <property type="entry name" value="GHMP_kinases_N"/>
    <property type="match status" value="1"/>
</dbReference>
<evidence type="ECO:0000259" key="5">
    <source>
        <dbReference type="Pfam" id="PF00288"/>
    </source>
</evidence>
<feature type="domain" description="GHMP kinase N-terminal" evidence="5">
    <location>
        <begin position="124"/>
        <end position="212"/>
    </location>
</feature>
<organism evidence="7 8">
    <name type="scientific">Candidatus Limadaptatus stercorigallinarum</name>
    <dbReference type="NCBI Taxonomy" id="2840845"/>
    <lineage>
        <taxon>Bacteria</taxon>
        <taxon>Bacillati</taxon>
        <taxon>Bacillota</taxon>
        <taxon>Clostridia</taxon>
        <taxon>Eubacteriales</taxon>
        <taxon>Candidatus Limadaptatus</taxon>
    </lineage>
</organism>
<dbReference type="InterPro" id="IPR006206">
    <property type="entry name" value="Mevalonate/galactokinase"/>
</dbReference>
<dbReference type="GO" id="GO:0005524">
    <property type="term" value="F:ATP binding"/>
    <property type="evidence" value="ECO:0007669"/>
    <property type="project" value="UniProtKB-KW"/>
</dbReference>
<dbReference type="PRINTS" id="PR00473">
    <property type="entry name" value="GALCTOKINASE"/>
</dbReference>
<dbReference type="SUPFAM" id="SSF54211">
    <property type="entry name" value="Ribosomal protein S5 domain 2-like"/>
    <property type="match status" value="1"/>
</dbReference>
<keyword evidence="3" id="KW-0808">Transferase</keyword>
<dbReference type="InterPro" id="IPR014721">
    <property type="entry name" value="Ribsml_uS5_D2-typ_fold_subgr"/>
</dbReference>
<evidence type="ECO:0000256" key="2">
    <source>
        <dbReference type="ARBA" id="ARBA00022741"/>
    </source>
</evidence>
<keyword evidence="2" id="KW-0547">Nucleotide-binding</keyword>
<comment type="similarity">
    <text evidence="1">Belongs to the GHMP kinase family. GalK subfamily.</text>
</comment>
<dbReference type="EMBL" id="DVMN01000073">
    <property type="protein sequence ID" value="HIU21410.1"/>
    <property type="molecule type" value="Genomic_DNA"/>
</dbReference>
<reference evidence="7" key="2">
    <citation type="journal article" date="2021" name="PeerJ">
        <title>Extensive microbial diversity within the chicken gut microbiome revealed by metagenomics and culture.</title>
        <authorList>
            <person name="Gilroy R."/>
            <person name="Ravi A."/>
            <person name="Getino M."/>
            <person name="Pursley I."/>
            <person name="Horton D.L."/>
            <person name="Alikhan N.F."/>
            <person name="Baker D."/>
            <person name="Gharbi K."/>
            <person name="Hall N."/>
            <person name="Watson M."/>
            <person name="Adriaenssens E.M."/>
            <person name="Foster-Nyarko E."/>
            <person name="Jarju S."/>
            <person name="Secka A."/>
            <person name="Antonio M."/>
            <person name="Oren A."/>
            <person name="Chaudhuri R.R."/>
            <person name="La Ragione R."/>
            <person name="Hildebrand F."/>
            <person name="Pallen M.J."/>
        </authorList>
    </citation>
    <scope>NUCLEOTIDE SEQUENCE</scope>
    <source>
        <strain evidence="7">1063</strain>
    </source>
</reference>
<dbReference type="GO" id="GO:0006012">
    <property type="term" value="P:galactose metabolic process"/>
    <property type="evidence" value="ECO:0007669"/>
    <property type="project" value="InterPro"/>
</dbReference>
<accession>A0A9D1L292</accession>
<evidence type="ECO:0000256" key="3">
    <source>
        <dbReference type="ARBA" id="ARBA00022777"/>
    </source>
</evidence>
<dbReference type="AlphaFoldDB" id="A0A9D1L292"/>
<dbReference type="Gene3D" id="3.30.230.10">
    <property type="match status" value="1"/>
</dbReference>
<dbReference type="InterPro" id="IPR020568">
    <property type="entry name" value="Ribosomal_Su5_D2-typ_SF"/>
</dbReference>
<reference evidence="7" key="1">
    <citation type="submission" date="2020-10" db="EMBL/GenBank/DDBJ databases">
        <authorList>
            <person name="Gilroy R."/>
        </authorList>
    </citation>
    <scope>NUCLEOTIDE SEQUENCE</scope>
    <source>
        <strain evidence="7">1063</strain>
    </source>
</reference>
<dbReference type="Pfam" id="PF10509">
    <property type="entry name" value="GalKase_gal_bdg"/>
    <property type="match status" value="1"/>
</dbReference>
<dbReference type="Gene3D" id="3.30.70.890">
    <property type="entry name" value="GHMP kinase, C-terminal domain"/>
    <property type="match status" value="1"/>
</dbReference>
<dbReference type="Proteomes" id="UP000824088">
    <property type="component" value="Unassembled WGS sequence"/>
</dbReference>
<keyword evidence="4" id="KW-0067">ATP-binding</keyword>
<protein>
    <submittedName>
        <fullName evidence="7">Galactokinase</fullName>
    </submittedName>
</protein>
<dbReference type="InterPro" id="IPR000705">
    <property type="entry name" value="Galactokinase"/>
</dbReference>
<dbReference type="SUPFAM" id="SSF55060">
    <property type="entry name" value="GHMP Kinase, C-terminal domain"/>
    <property type="match status" value="1"/>
</dbReference>
<evidence type="ECO:0000313" key="8">
    <source>
        <dbReference type="Proteomes" id="UP000824088"/>
    </source>
</evidence>
<dbReference type="PRINTS" id="PR00959">
    <property type="entry name" value="MEVGALKINASE"/>
</dbReference>
<evidence type="ECO:0000256" key="1">
    <source>
        <dbReference type="ARBA" id="ARBA00006566"/>
    </source>
</evidence>
<name>A0A9D1L292_9FIRM</name>
<feature type="domain" description="Galactokinase N-terminal" evidence="6">
    <location>
        <begin position="39"/>
        <end position="88"/>
    </location>
</feature>
<dbReference type="GO" id="GO:0004335">
    <property type="term" value="F:galactokinase activity"/>
    <property type="evidence" value="ECO:0007669"/>
    <property type="project" value="InterPro"/>
</dbReference>
<dbReference type="PANTHER" id="PTHR10457:SF7">
    <property type="entry name" value="GALACTOKINASE-RELATED"/>
    <property type="match status" value="1"/>
</dbReference>
<dbReference type="GO" id="GO:0005829">
    <property type="term" value="C:cytosol"/>
    <property type="evidence" value="ECO:0007669"/>
    <property type="project" value="TreeGrafter"/>
</dbReference>
<dbReference type="PANTHER" id="PTHR10457">
    <property type="entry name" value="MEVALONATE KINASE/GALACTOKINASE"/>
    <property type="match status" value="1"/>
</dbReference>
<evidence type="ECO:0000256" key="4">
    <source>
        <dbReference type="ARBA" id="ARBA00022840"/>
    </source>
</evidence>
<keyword evidence="3" id="KW-0418">Kinase</keyword>